<protein>
    <recommendedName>
        <fullName evidence="3">DNA-3-methyladenine glycosylase II</fullName>
        <ecNumber evidence="3">3.2.2.21</ecNumber>
    </recommendedName>
</protein>
<evidence type="ECO:0000256" key="6">
    <source>
        <dbReference type="ARBA" id="ARBA00023204"/>
    </source>
</evidence>
<keyword evidence="5" id="KW-0378">Hydrolase</keyword>
<dbReference type="InterPro" id="IPR011257">
    <property type="entry name" value="DNA_glycosylase"/>
</dbReference>
<dbReference type="EMBL" id="QGGO01000003">
    <property type="protein sequence ID" value="PWK28664.1"/>
    <property type="molecule type" value="Genomic_DNA"/>
</dbReference>
<dbReference type="PANTHER" id="PTHR43003:SF12">
    <property type="entry name" value="DNA-3-METHYLADENINE GLYCOSYLASE"/>
    <property type="match status" value="1"/>
</dbReference>
<feature type="domain" description="HhH-GPD" evidence="7">
    <location>
        <begin position="126"/>
        <end position="290"/>
    </location>
</feature>
<dbReference type="RefSeq" id="WP_109741681.1">
    <property type="nucleotide sequence ID" value="NZ_QGGO01000003.1"/>
</dbReference>
<dbReference type="FunFam" id="1.10.340.30:FF:000004">
    <property type="entry name" value="DNA-3-methyladenine glycosylase II"/>
    <property type="match status" value="1"/>
</dbReference>
<evidence type="ECO:0000256" key="5">
    <source>
        <dbReference type="ARBA" id="ARBA00022801"/>
    </source>
</evidence>
<organism evidence="8 9">
    <name type="scientific">Arcicella aurantiaca</name>
    <dbReference type="NCBI Taxonomy" id="591202"/>
    <lineage>
        <taxon>Bacteria</taxon>
        <taxon>Pseudomonadati</taxon>
        <taxon>Bacteroidota</taxon>
        <taxon>Cytophagia</taxon>
        <taxon>Cytophagales</taxon>
        <taxon>Flectobacillaceae</taxon>
        <taxon>Arcicella</taxon>
    </lineage>
</organism>
<dbReference type="InterPro" id="IPR012904">
    <property type="entry name" value="OGG_N"/>
</dbReference>
<keyword evidence="6" id="KW-0234">DNA repair</keyword>
<evidence type="ECO:0000256" key="1">
    <source>
        <dbReference type="ARBA" id="ARBA00000086"/>
    </source>
</evidence>
<dbReference type="CDD" id="cd00056">
    <property type="entry name" value="ENDO3c"/>
    <property type="match status" value="1"/>
</dbReference>
<dbReference type="Gene3D" id="3.30.310.20">
    <property type="entry name" value="DNA-3-methyladenine glycosylase AlkA, N-terminal domain"/>
    <property type="match status" value="1"/>
</dbReference>
<evidence type="ECO:0000313" key="9">
    <source>
        <dbReference type="Proteomes" id="UP000245489"/>
    </source>
</evidence>
<dbReference type="GO" id="GO:0008725">
    <property type="term" value="F:DNA-3-methyladenine glycosylase activity"/>
    <property type="evidence" value="ECO:0007669"/>
    <property type="project" value="TreeGrafter"/>
</dbReference>
<dbReference type="EC" id="3.2.2.21" evidence="3"/>
<evidence type="ECO:0000259" key="7">
    <source>
        <dbReference type="SMART" id="SM00478"/>
    </source>
</evidence>
<comment type="similarity">
    <text evidence="2">Belongs to the alkylbase DNA glycosidase AlkA family.</text>
</comment>
<keyword evidence="4" id="KW-0227">DNA damage</keyword>
<gene>
    <name evidence="8" type="ORF">LV89_00870</name>
</gene>
<evidence type="ECO:0000313" key="8">
    <source>
        <dbReference type="EMBL" id="PWK28664.1"/>
    </source>
</evidence>
<evidence type="ECO:0000256" key="2">
    <source>
        <dbReference type="ARBA" id="ARBA00010817"/>
    </source>
</evidence>
<name>A0A316EGR7_9BACT</name>
<dbReference type="InterPro" id="IPR037046">
    <property type="entry name" value="AlkA_N_sf"/>
</dbReference>
<dbReference type="InterPro" id="IPR003265">
    <property type="entry name" value="HhH-GPD_domain"/>
</dbReference>
<accession>A0A316EGR7</accession>
<dbReference type="SUPFAM" id="SSF48150">
    <property type="entry name" value="DNA-glycosylase"/>
    <property type="match status" value="1"/>
</dbReference>
<dbReference type="GO" id="GO:0006289">
    <property type="term" value="P:nucleotide-excision repair"/>
    <property type="evidence" value="ECO:0007669"/>
    <property type="project" value="InterPro"/>
</dbReference>
<dbReference type="Gene3D" id="1.10.340.30">
    <property type="entry name" value="Hypothetical protein, domain 2"/>
    <property type="match status" value="1"/>
</dbReference>
<dbReference type="Pfam" id="PF00730">
    <property type="entry name" value="HhH-GPD"/>
    <property type="match status" value="1"/>
</dbReference>
<evidence type="ECO:0000256" key="3">
    <source>
        <dbReference type="ARBA" id="ARBA00012000"/>
    </source>
</evidence>
<reference evidence="8 9" key="1">
    <citation type="submission" date="2018-05" db="EMBL/GenBank/DDBJ databases">
        <title>Genomic Encyclopedia of Archaeal and Bacterial Type Strains, Phase II (KMG-II): from individual species to whole genera.</title>
        <authorList>
            <person name="Goeker M."/>
        </authorList>
    </citation>
    <scope>NUCLEOTIDE SEQUENCE [LARGE SCALE GENOMIC DNA]</scope>
    <source>
        <strain evidence="8 9">DSM 22214</strain>
    </source>
</reference>
<dbReference type="PANTHER" id="PTHR43003">
    <property type="entry name" value="DNA-3-METHYLADENINE GLYCOSYLASE"/>
    <property type="match status" value="1"/>
</dbReference>
<dbReference type="Pfam" id="PF07934">
    <property type="entry name" value="OGG_N"/>
    <property type="match status" value="1"/>
</dbReference>
<dbReference type="GO" id="GO:0005737">
    <property type="term" value="C:cytoplasm"/>
    <property type="evidence" value="ECO:0007669"/>
    <property type="project" value="TreeGrafter"/>
</dbReference>
<dbReference type="GO" id="GO:0006285">
    <property type="term" value="P:base-excision repair, AP site formation"/>
    <property type="evidence" value="ECO:0007669"/>
    <property type="project" value="TreeGrafter"/>
</dbReference>
<evidence type="ECO:0000256" key="4">
    <source>
        <dbReference type="ARBA" id="ARBA00022763"/>
    </source>
</evidence>
<dbReference type="GO" id="GO:0043916">
    <property type="term" value="F:DNA-7-methylguanine glycosylase activity"/>
    <property type="evidence" value="ECO:0007669"/>
    <property type="project" value="TreeGrafter"/>
</dbReference>
<comment type="caution">
    <text evidence="8">The sequence shown here is derived from an EMBL/GenBank/DDBJ whole genome shotgun (WGS) entry which is preliminary data.</text>
</comment>
<keyword evidence="9" id="KW-1185">Reference proteome</keyword>
<comment type="catalytic activity">
    <reaction evidence="1">
        <text>Hydrolysis of alkylated DNA, releasing 3-methyladenine, 3-methylguanine, 7-methylguanine and 7-methyladenine.</text>
        <dbReference type="EC" id="3.2.2.21"/>
    </reaction>
</comment>
<sequence length="293" mass="34432">MTFSIPIPPNFSFQECLWFLDRNYDDCLHEIRESSVRKLILVQAIPILIDISEKEQNLIITILEGNPQQQIVIDFVKEWFDIERDLTDFYHLLHQDSDLNYMVTEYKGLRLLGIPDLFEALCWSIIGQQINLNFAYKLKRRFTEVYGTTFHFQNSVYYAFPSCEVVAKLKVEDLLPMQFSNRKAEYLIEIAKQFVDGNISKAKLSELSTDEALKKLIQVRGIGEWTANYALMKSLKRLECITYGDVGLYNALHCLKKFPKRPSRGEIESFFINFKNWEAYTVFYLWRSLAIPQ</sequence>
<dbReference type="GO" id="GO:0032993">
    <property type="term" value="C:protein-DNA complex"/>
    <property type="evidence" value="ECO:0007669"/>
    <property type="project" value="TreeGrafter"/>
</dbReference>
<dbReference type="GO" id="GO:0032131">
    <property type="term" value="F:alkylated DNA binding"/>
    <property type="evidence" value="ECO:0007669"/>
    <property type="project" value="TreeGrafter"/>
</dbReference>
<dbReference type="SMART" id="SM00478">
    <property type="entry name" value="ENDO3c"/>
    <property type="match status" value="1"/>
</dbReference>
<dbReference type="Proteomes" id="UP000245489">
    <property type="component" value="Unassembled WGS sequence"/>
</dbReference>
<dbReference type="AlphaFoldDB" id="A0A316EGR7"/>
<dbReference type="GO" id="GO:0006307">
    <property type="term" value="P:DNA alkylation repair"/>
    <property type="evidence" value="ECO:0007669"/>
    <property type="project" value="TreeGrafter"/>
</dbReference>
<dbReference type="GO" id="GO:0008534">
    <property type="term" value="F:oxidized purine nucleobase lesion DNA N-glycosylase activity"/>
    <property type="evidence" value="ECO:0007669"/>
    <property type="project" value="InterPro"/>
</dbReference>
<dbReference type="OrthoDB" id="9785929at2"/>
<proteinExistence type="inferred from homology"/>
<dbReference type="InterPro" id="IPR051912">
    <property type="entry name" value="Alkylbase_DNA_Glycosylase/TA"/>
</dbReference>